<evidence type="ECO:0000313" key="2">
    <source>
        <dbReference type="EMBL" id="MBB5782137.1"/>
    </source>
</evidence>
<gene>
    <name evidence="2" type="ORF">HD596_008893</name>
</gene>
<dbReference type="EMBL" id="JACHMB010000001">
    <property type="protein sequence ID" value="MBB5782137.1"/>
    <property type="molecule type" value="Genomic_DNA"/>
</dbReference>
<protein>
    <submittedName>
        <fullName evidence="2">Uncharacterized protein</fullName>
    </submittedName>
</protein>
<proteinExistence type="predicted"/>
<organism evidence="2 3">
    <name type="scientific">Nonomuraea jabiensis</name>
    <dbReference type="NCBI Taxonomy" id="882448"/>
    <lineage>
        <taxon>Bacteria</taxon>
        <taxon>Bacillati</taxon>
        <taxon>Actinomycetota</taxon>
        <taxon>Actinomycetes</taxon>
        <taxon>Streptosporangiales</taxon>
        <taxon>Streptosporangiaceae</taxon>
        <taxon>Nonomuraea</taxon>
    </lineage>
</organism>
<comment type="caution">
    <text evidence="2">The sequence shown here is derived from an EMBL/GenBank/DDBJ whole genome shotgun (WGS) entry which is preliminary data.</text>
</comment>
<accession>A0A7W9GEA9</accession>
<dbReference type="AlphaFoldDB" id="A0A7W9GEA9"/>
<name>A0A7W9GEA9_9ACTN</name>
<evidence type="ECO:0000313" key="3">
    <source>
        <dbReference type="Proteomes" id="UP000579153"/>
    </source>
</evidence>
<dbReference type="RefSeq" id="WP_185075299.1">
    <property type="nucleotide sequence ID" value="NZ_JACHMB010000001.1"/>
</dbReference>
<evidence type="ECO:0000256" key="1">
    <source>
        <dbReference type="SAM" id="MobiDB-lite"/>
    </source>
</evidence>
<keyword evidence="3" id="KW-1185">Reference proteome</keyword>
<reference evidence="2 3" key="1">
    <citation type="submission" date="2020-08" db="EMBL/GenBank/DDBJ databases">
        <title>Sequencing the genomes of 1000 actinobacteria strains.</title>
        <authorList>
            <person name="Klenk H.-P."/>
        </authorList>
    </citation>
    <scope>NUCLEOTIDE SEQUENCE [LARGE SCALE GENOMIC DNA]</scope>
    <source>
        <strain evidence="2 3">DSM 45507</strain>
    </source>
</reference>
<sequence>MLGVLIVLGGEEAQEQPSVIGRLGSGEGERPAGQVRRQRTDHLRPCRRMQGQPAGEGGKVGDLIEGRGVEVVAEQFDRAGQSRPSPAP</sequence>
<dbReference type="Proteomes" id="UP000579153">
    <property type="component" value="Unassembled WGS sequence"/>
</dbReference>
<feature type="region of interest" description="Disordered" evidence="1">
    <location>
        <begin position="17"/>
        <end position="40"/>
    </location>
</feature>